<dbReference type="PROSITE" id="PS51914">
    <property type="entry name" value="MRH"/>
    <property type="match status" value="2"/>
</dbReference>
<dbReference type="GO" id="GO:0005537">
    <property type="term" value="F:D-mannose binding"/>
    <property type="evidence" value="ECO:0007669"/>
    <property type="project" value="InterPro"/>
</dbReference>
<dbReference type="InterPro" id="IPR044865">
    <property type="entry name" value="MRH_dom"/>
</dbReference>
<dbReference type="PANTHER" id="PTHR15071">
    <property type="entry name" value="MANNOSE-6-PHOSPHATE RECEPTOR FAMILY MEMBER"/>
    <property type="match status" value="1"/>
</dbReference>
<evidence type="ECO:0000256" key="5">
    <source>
        <dbReference type="ARBA" id="ARBA00022989"/>
    </source>
</evidence>
<dbReference type="PANTHER" id="PTHR15071:SF0">
    <property type="entry name" value="MANNOSE 6-PHOSPHATE RECEPTOR-LIKE PROTEIN 1"/>
    <property type="match status" value="1"/>
</dbReference>
<keyword evidence="2" id="KW-0813">Transport</keyword>
<keyword evidence="6 9" id="KW-0472">Membrane</keyword>
<comment type="caution">
    <text evidence="11">The sequence shown here is derived from an EMBL/GenBank/DDBJ whole genome shotgun (WGS) entry which is preliminary data.</text>
</comment>
<accession>A0AAD9J2M7</accession>
<dbReference type="SUPFAM" id="SSF50911">
    <property type="entry name" value="Mannose 6-phosphate receptor domain"/>
    <property type="match status" value="4"/>
</dbReference>
<evidence type="ECO:0000256" key="1">
    <source>
        <dbReference type="ARBA" id="ARBA00004308"/>
    </source>
</evidence>
<dbReference type="Gene3D" id="2.70.130.10">
    <property type="entry name" value="Mannose-6-phosphate receptor binding domain"/>
    <property type="match status" value="4"/>
</dbReference>
<comment type="subcellular location">
    <subcellularLocation>
        <location evidence="1">Endomembrane system</location>
    </subcellularLocation>
</comment>
<feature type="transmembrane region" description="Helical" evidence="9">
    <location>
        <begin position="518"/>
        <end position="540"/>
    </location>
</feature>
<dbReference type="EMBL" id="JAODUP010000696">
    <property type="protein sequence ID" value="KAK2145189.1"/>
    <property type="molecule type" value="Genomic_DNA"/>
</dbReference>
<protein>
    <recommendedName>
        <fullName evidence="10">MRH domain-containing protein</fullName>
    </recommendedName>
</protein>
<dbReference type="Proteomes" id="UP001208570">
    <property type="component" value="Unassembled WGS sequence"/>
</dbReference>
<evidence type="ECO:0000256" key="2">
    <source>
        <dbReference type="ARBA" id="ARBA00022448"/>
    </source>
</evidence>
<name>A0AAD9J2M7_9ANNE</name>
<sequence length="612" mass="67974">MTDGDICATARTQKWSTKIIFECDPGLSAGTPSLEEVNDERCEVVFTWPTYLVCDSDGQPDVDNDCTFTDHRRDYTYNFSDLKHQLGEVGYKVPSQSKSGTYYINICGSTSTDGVSCQSAGVCLVSNDEATSYGRADKMTFVSSEFNIKLIYTGGDDCQGQARESYIIMECDYNAVDTGFIEVSYEQDCSVAFLFRTHLACPPVTKDCIFSHGGMTYDFGPLSRTKDSWHLQDSDNNDYWFNLCQSVHNGPVGCPQDAAVCWQTADGTDVKTLARVLSQTISIDVSGDIILQYDNGDAQCRNHAGTKGSAVFKIYMTCGSGVGKPVFKTSSEDPCLFEVTWKTTYACKEQREPVFAVGGYITDQRTNLRISIKELSGDRTYQLNDDPFKYIINLEGSPAVDSNDCINTVVCQTHVDNTKYYASLGEKDTETFFIKGEILEAHYISPTLCNEQDFVKATTVIDFHCSTDNRTIGPVFIYKSMKCQYIFDWFTPAVCGLAQMVPSDTDAAVSSHILDSTILGVVLGVSLTLLLFVFLAMILYKPGRRARVITAFRRIFRKPAAYTAYTYSSLNQAVEEESSLLHNSQGQYGADSHHTGNIQTYNDDSDEDILQL</sequence>
<proteinExistence type="predicted"/>
<keyword evidence="5 9" id="KW-1133">Transmembrane helix</keyword>
<dbReference type="GO" id="GO:0000139">
    <property type="term" value="C:Golgi membrane"/>
    <property type="evidence" value="ECO:0007669"/>
    <property type="project" value="UniProtKB-SubCell"/>
</dbReference>
<reference evidence="11" key="1">
    <citation type="journal article" date="2023" name="Mol. Biol. Evol.">
        <title>Third-Generation Sequencing Reveals the Adaptive Role of the Epigenome in Three Deep-Sea Polychaetes.</title>
        <authorList>
            <person name="Perez M."/>
            <person name="Aroh O."/>
            <person name="Sun Y."/>
            <person name="Lan Y."/>
            <person name="Juniper S.K."/>
            <person name="Young C.R."/>
            <person name="Angers B."/>
            <person name="Qian P.Y."/>
        </authorList>
    </citation>
    <scope>NUCLEOTIDE SEQUENCE</scope>
    <source>
        <strain evidence="11">P08H-3</strain>
    </source>
</reference>
<evidence type="ECO:0000256" key="4">
    <source>
        <dbReference type="ARBA" id="ARBA00022729"/>
    </source>
</evidence>
<keyword evidence="3 9" id="KW-0812">Transmembrane</keyword>
<dbReference type="InterPro" id="IPR000479">
    <property type="entry name" value="CIMR_rpt"/>
</dbReference>
<gene>
    <name evidence="11" type="ORF">LSH36_696g00019</name>
</gene>
<evidence type="ECO:0000256" key="3">
    <source>
        <dbReference type="ARBA" id="ARBA00022692"/>
    </source>
</evidence>
<dbReference type="InterPro" id="IPR009011">
    <property type="entry name" value="Man6P_isomerase_rcpt-bd_dom_sf"/>
</dbReference>
<evidence type="ECO:0000313" key="12">
    <source>
        <dbReference type="Proteomes" id="UP001208570"/>
    </source>
</evidence>
<evidence type="ECO:0000256" key="6">
    <source>
        <dbReference type="ARBA" id="ARBA00023136"/>
    </source>
</evidence>
<dbReference type="SMART" id="SM01404">
    <property type="entry name" value="CIMR"/>
    <property type="match status" value="3"/>
</dbReference>
<dbReference type="GO" id="GO:0010008">
    <property type="term" value="C:endosome membrane"/>
    <property type="evidence" value="ECO:0007669"/>
    <property type="project" value="UniProtKB-SubCell"/>
</dbReference>
<keyword evidence="7" id="KW-1015">Disulfide bond</keyword>
<evidence type="ECO:0000256" key="7">
    <source>
        <dbReference type="ARBA" id="ARBA00023157"/>
    </source>
</evidence>
<dbReference type="GO" id="GO:0038023">
    <property type="term" value="F:signaling receptor activity"/>
    <property type="evidence" value="ECO:0007669"/>
    <property type="project" value="InterPro"/>
</dbReference>
<keyword evidence="12" id="KW-1185">Reference proteome</keyword>
<dbReference type="AlphaFoldDB" id="A0AAD9J2M7"/>
<feature type="region of interest" description="Disordered" evidence="8">
    <location>
        <begin position="584"/>
        <end position="607"/>
    </location>
</feature>
<keyword evidence="4" id="KW-0732">Signal</keyword>
<feature type="domain" description="MRH" evidence="10">
    <location>
        <begin position="206"/>
        <end position="349"/>
    </location>
</feature>
<dbReference type="Pfam" id="PF00878">
    <property type="entry name" value="CIMR"/>
    <property type="match status" value="2"/>
</dbReference>
<dbReference type="GO" id="GO:0007041">
    <property type="term" value="P:lysosomal transport"/>
    <property type="evidence" value="ECO:0007669"/>
    <property type="project" value="InterPro"/>
</dbReference>
<organism evidence="11 12">
    <name type="scientific">Paralvinella palmiformis</name>
    <dbReference type="NCBI Taxonomy" id="53620"/>
    <lineage>
        <taxon>Eukaryota</taxon>
        <taxon>Metazoa</taxon>
        <taxon>Spiralia</taxon>
        <taxon>Lophotrochozoa</taxon>
        <taxon>Annelida</taxon>
        <taxon>Polychaeta</taxon>
        <taxon>Sedentaria</taxon>
        <taxon>Canalipalpata</taxon>
        <taxon>Terebellida</taxon>
        <taxon>Terebelliformia</taxon>
        <taxon>Alvinellidae</taxon>
        <taxon>Paralvinella</taxon>
    </lineage>
</organism>
<evidence type="ECO:0000259" key="10">
    <source>
        <dbReference type="PROSITE" id="PS51914"/>
    </source>
</evidence>
<evidence type="ECO:0000256" key="8">
    <source>
        <dbReference type="SAM" id="MobiDB-lite"/>
    </source>
</evidence>
<feature type="domain" description="MRH" evidence="10">
    <location>
        <begin position="64"/>
        <end position="203"/>
    </location>
</feature>
<evidence type="ECO:0000256" key="9">
    <source>
        <dbReference type="SAM" id="Phobius"/>
    </source>
</evidence>
<evidence type="ECO:0000313" key="11">
    <source>
        <dbReference type="EMBL" id="KAK2145189.1"/>
    </source>
</evidence>